<organism evidence="2 4">
    <name type="scientific">Chryseobacterium muglaense</name>
    <dbReference type="NCBI Taxonomy" id="2893752"/>
    <lineage>
        <taxon>Bacteria</taxon>
        <taxon>Pseudomonadati</taxon>
        <taxon>Bacteroidota</taxon>
        <taxon>Flavobacteriia</taxon>
        <taxon>Flavobacteriales</taxon>
        <taxon>Weeksellaceae</taxon>
        <taxon>Chryseobacterium group</taxon>
        <taxon>Chryseobacterium</taxon>
    </lineage>
</organism>
<dbReference type="EMBL" id="JAJJML010000001">
    <property type="protein sequence ID" value="MCC9036134.1"/>
    <property type="molecule type" value="Genomic_DNA"/>
</dbReference>
<dbReference type="EMBL" id="JACXXP010000001">
    <property type="protein sequence ID" value="MBD3903304.1"/>
    <property type="molecule type" value="Genomic_DNA"/>
</dbReference>
<accession>A0A9Q3UZH9</accession>
<evidence type="ECO:0000313" key="3">
    <source>
        <dbReference type="Proteomes" id="UP000603715"/>
    </source>
</evidence>
<dbReference type="Proteomes" id="UP001107960">
    <property type="component" value="Unassembled WGS sequence"/>
</dbReference>
<dbReference type="AlphaFoldDB" id="A0A9Q3UZH9"/>
<sequence length="134" mass="15907">MTNTVLEDIHDSIFFELITDLAFLPNESKALFHKSVDYVNIKIYDIDAKIAEFEQYIFTMSVSDGKKWLIRLQELKEKRNALLVKTRKEIEIQKISLQVLIDCIDEELVNYKVEDLQNQIFYQTERREGSRENT</sequence>
<dbReference type="RefSeq" id="WP_191177942.1">
    <property type="nucleotide sequence ID" value="NZ_JACXXP010000001.1"/>
</dbReference>
<gene>
    <name evidence="1" type="ORF">IEW27_01665</name>
    <name evidence="2" type="ORF">LNP80_18095</name>
</gene>
<proteinExistence type="predicted"/>
<protein>
    <submittedName>
        <fullName evidence="2">Uncharacterized protein</fullName>
    </submittedName>
</protein>
<evidence type="ECO:0000313" key="1">
    <source>
        <dbReference type="EMBL" id="MBD3903304.1"/>
    </source>
</evidence>
<reference evidence="2" key="1">
    <citation type="submission" date="2021-11" db="EMBL/GenBank/DDBJ databases">
        <title>Description of novel Chryseobacterium species.</title>
        <authorList>
            <person name="Saticioglu I.B."/>
            <person name="Ay H."/>
            <person name="Altun S."/>
            <person name="Duman M."/>
        </authorList>
    </citation>
    <scope>NUCLEOTIDE SEQUENCE</scope>
    <source>
        <strain evidence="2">C-39</strain>
    </source>
</reference>
<evidence type="ECO:0000313" key="4">
    <source>
        <dbReference type="Proteomes" id="UP001107960"/>
    </source>
</evidence>
<reference evidence="3" key="2">
    <citation type="submission" date="2023-07" db="EMBL/GenBank/DDBJ databases">
        <title>Description of novel Chryseobacterium sp. strain C-2.</title>
        <authorList>
            <person name="Saticioglu I.B."/>
        </authorList>
    </citation>
    <scope>NUCLEOTIDE SEQUENCE [LARGE SCALE GENOMIC DNA]</scope>
    <source>
        <strain evidence="3">C-2</strain>
    </source>
</reference>
<name>A0A9Q3UZH9_9FLAO</name>
<reference evidence="1" key="3">
    <citation type="submission" date="2024-05" db="EMBL/GenBank/DDBJ databases">
        <title>Description of novel Chryseobacterium sp. strain C-2.</title>
        <authorList>
            <person name="Saticioglu I.B."/>
        </authorList>
    </citation>
    <scope>NUCLEOTIDE SEQUENCE</scope>
    <source>
        <strain evidence="1">C-2</strain>
    </source>
</reference>
<keyword evidence="3" id="KW-1185">Reference proteome</keyword>
<evidence type="ECO:0000313" key="2">
    <source>
        <dbReference type="EMBL" id="MCC9036134.1"/>
    </source>
</evidence>
<dbReference type="Proteomes" id="UP000603715">
    <property type="component" value="Unassembled WGS sequence"/>
</dbReference>
<comment type="caution">
    <text evidence="2">The sequence shown here is derived from an EMBL/GenBank/DDBJ whole genome shotgun (WGS) entry which is preliminary data.</text>
</comment>